<evidence type="ECO:0000313" key="4">
    <source>
        <dbReference type="Proteomes" id="UP000824041"/>
    </source>
</evidence>
<protein>
    <submittedName>
        <fullName evidence="3">DUF1648 domain-containing protein</fullName>
    </submittedName>
</protein>
<keyword evidence="1" id="KW-0472">Membrane</keyword>
<accession>A0A9D2DR05</accession>
<name>A0A9D2DR05_9FIRM</name>
<evidence type="ECO:0000256" key="1">
    <source>
        <dbReference type="SAM" id="Phobius"/>
    </source>
</evidence>
<feature type="domain" description="DUF1648" evidence="2">
    <location>
        <begin position="26"/>
        <end position="72"/>
    </location>
</feature>
<reference evidence="3" key="2">
    <citation type="submission" date="2021-04" db="EMBL/GenBank/DDBJ databases">
        <authorList>
            <person name="Gilroy R."/>
        </authorList>
    </citation>
    <scope>NUCLEOTIDE SEQUENCE</scope>
    <source>
        <strain evidence="3">14324</strain>
    </source>
</reference>
<dbReference type="InterPro" id="IPR012867">
    <property type="entry name" value="DUF1648"/>
</dbReference>
<reference evidence="3" key="1">
    <citation type="journal article" date="2021" name="PeerJ">
        <title>Extensive microbial diversity within the chicken gut microbiome revealed by metagenomics and culture.</title>
        <authorList>
            <person name="Gilroy R."/>
            <person name="Ravi A."/>
            <person name="Getino M."/>
            <person name="Pursley I."/>
            <person name="Horton D.L."/>
            <person name="Alikhan N.F."/>
            <person name="Baker D."/>
            <person name="Gharbi K."/>
            <person name="Hall N."/>
            <person name="Watson M."/>
            <person name="Adriaenssens E.M."/>
            <person name="Foster-Nyarko E."/>
            <person name="Jarju S."/>
            <person name="Secka A."/>
            <person name="Antonio M."/>
            <person name="Oren A."/>
            <person name="Chaudhuri R.R."/>
            <person name="La Ragione R."/>
            <person name="Hildebrand F."/>
            <person name="Pallen M.J."/>
        </authorList>
    </citation>
    <scope>NUCLEOTIDE SEQUENCE</scope>
    <source>
        <strain evidence="3">14324</strain>
    </source>
</reference>
<dbReference type="Pfam" id="PF07853">
    <property type="entry name" value="DUF1648"/>
    <property type="match status" value="1"/>
</dbReference>
<keyword evidence="1" id="KW-0812">Transmembrane</keyword>
<feature type="transmembrane region" description="Helical" evidence="1">
    <location>
        <begin position="20"/>
        <end position="39"/>
    </location>
</feature>
<evidence type="ECO:0000259" key="2">
    <source>
        <dbReference type="Pfam" id="PF07853"/>
    </source>
</evidence>
<gene>
    <name evidence="3" type="ORF">IAA21_01615</name>
</gene>
<dbReference type="AlphaFoldDB" id="A0A9D2DR05"/>
<organism evidence="3 4">
    <name type="scientific">Candidatus Blautia faecigallinarum</name>
    <dbReference type="NCBI Taxonomy" id="2838488"/>
    <lineage>
        <taxon>Bacteria</taxon>
        <taxon>Bacillati</taxon>
        <taxon>Bacillota</taxon>
        <taxon>Clostridia</taxon>
        <taxon>Lachnospirales</taxon>
        <taxon>Lachnospiraceae</taxon>
        <taxon>Blautia</taxon>
    </lineage>
</organism>
<keyword evidence="1" id="KW-1133">Transmembrane helix</keyword>
<dbReference type="Proteomes" id="UP000824041">
    <property type="component" value="Unassembled WGS sequence"/>
</dbReference>
<sequence>MDNSQKQDLKNTSTLYQKILDLLSFLLLAGMFVFLLVYWDRIPDKIPTHYGFSGAADGFGPKGTLLLLPVIGVLLYLLLVFVSKFPSLWNLPVKLTPFNKIWVYANVKSLLSTMKLLIMIVYAQLTVCSAMEKNIGFFPLFVIAAVFAVLFYFIRRMKKIPPENPEDYDCF</sequence>
<feature type="transmembrane region" description="Helical" evidence="1">
    <location>
        <begin position="135"/>
        <end position="154"/>
    </location>
</feature>
<feature type="transmembrane region" description="Helical" evidence="1">
    <location>
        <begin position="101"/>
        <end position="123"/>
    </location>
</feature>
<evidence type="ECO:0000313" key="3">
    <source>
        <dbReference type="EMBL" id="HIZ21483.1"/>
    </source>
</evidence>
<comment type="caution">
    <text evidence="3">The sequence shown here is derived from an EMBL/GenBank/DDBJ whole genome shotgun (WGS) entry which is preliminary data.</text>
</comment>
<proteinExistence type="predicted"/>
<feature type="transmembrane region" description="Helical" evidence="1">
    <location>
        <begin position="59"/>
        <end position="81"/>
    </location>
</feature>
<dbReference type="EMBL" id="DXBU01000018">
    <property type="protein sequence ID" value="HIZ21483.1"/>
    <property type="molecule type" value="Genomic_DNA"/>
</dbReference>